<proteinExistence type="predicted"/>
<gene>
    <name evidence="3" type="ORF">PJIAN_3261</name>
</gene>
<dbReference type="PROSITE" id="PS50903">
    <property type="entry name" value="RUBREDOXIN_LIKE"/>
    <property type="match status" value="1"/>
</dbReference>
<reference evidence="4" key="2">
    <citation type="journal article" date="2017" name="Genome Announc.">
        <title>Draft genome sequence of Paludibacter jiangxiensis NM7(T), a propionate-producing fermentative bacterium.</title>
        <authorList>
            <person name="Qiu Y.-L."/>
            <person name="Tourlousse D.M."/>
            <person name="Matsuura N."/>
            <person name="Ohashi A."/>
            <person name="Sekiguchi Y."/>
        </authorList>
    </citation>
    <scope>NUCLEOTIDE SEQUENCE [LARGE SCALE GENOMIC DNA]</scope>
    <source>
        <strain evidence="4">NM7</strain>
    </source>
</reference>
<sequence length="195" mass="21714">MKELVRCKPCGYVMEADKLGDVCPACGMPRKAFEPYRERVAANRLLVLSLDMHPIAIHLSQTFVIMIPALMAFIWLFPNLLNEVFSNVLIFTIYVYPLTILASIVTGIIDGLFRFKSLTPPLLKAKILYSCLILISSGLTFALSYHGEYNMWGFICSIFSLGFAVRLGLLGKHLLDVILPGSYPVKKGKVPAKEA</sequence>
<dbReference type="Pfam" id="PF21349">
    <property type="entry name" value="RUBY_RBDX"/>
    <property type="match status" value="1"/>
</dbReference>
<evidence type="ECO:0000313" key="3">
    <source>
        <dbReference type="EMBL" id="GAT62949.1"/>
    </source>
</evidence>
<accession>A0A161LUZ5</accession>
<dbReference type="SUPFAM" id="SSF57802">
    <property type="entry name" value="Rubredoxin-like"/>
    <property type="match status" value="1"/>
</dbReference>
<feature type="transmembrane region" description="Helical" evidence="1">
    <location>
        <begin position="55"/>
        <end position="77"/>
    </location>
</feature>
<dbReference type="STRING" id="681398.PJIAN_3261"/>
<dbReference type="AlphaFoldDB" id="A0A161LUZ5"/>
<feature type="transmembrane region" description="Helical" evidence="1">
    <location>
        <begin position="127"/>
        <end position="145"/>
    </location>
</feature>
<keyword evidence="4" id="KW-1185">Reference proteome</keyword>
<dbReference type="Gene3D" id="2.20.28.10">
    <property type="match status" value="1"/>
</dbReference>
<protein>
    <recommendedName>
        <fullName evidence="2">Rubredoxin-like domain-containing protein</fullName>
    </recommendedName>
</protein>
<feature type="domain" description="Rubredoxin-like" evidence="2">
    <location>
        <begin position="2"/>
        <end position="36"/>
    </location>
</feature>
<dbReference type="Proteomes" id="UP000076586">
    <property type="component" value="Unassembled WGS sequence"/>
</dbReference>
<dbReference type="InterPro" id="IPR024934">
    <property type="entry name" value="Rubredoxin-like_dom"/>
</dbReference>
<evidence type="ECO:0000256" key="1">
    <source>
        <dbReference type="SAM" id="Phobius"/>
    </source>
</evidence>
<evidence type="ECO:0000259" key="2">
    <source>
        <dbReference type="PROSITE" id="PS50903"/>
    </source>
</evidence>
<organism evidence="3 4">
    <name type="scientific">Paludibacter jiangxiensis</name>
    <dbReference type="NCBI Taxonomy" id="681398"/>
    <lineage>
        <taxon>Bacteria</taxon>
        <taxon>Pseudomonadati</taxon>
        <taxon>Bacteroidota</taxon>
        <taxon>Bacteroidia</taxon>
        <taxon>Bacteroidales</taxon>
        <taxon>Paludibacteraceae</taxon>
        <taxon>Paludibacter</taxon>
    </lineage>
</organism>
<name>A0A161LUZ5_9BACT</name>
<dbReference type="RefSeq" id="WP_068703712.1">
    <property type="nucleotide sequence ID" value="NZ_BDCR01000003.1"/>
</dbReference>
<dbReference type="CDD" id="cd00350">
    <property type="entry name" value="rubredoxin_like"/>
    <property type="match status" value="1"/>
</dbReference>
<keyword evidence="1" id="KW-0812">Transmembrane</keyword>
<dbReference type="EMBL" id="BDCR01000003">
    <property type="protein sequence ID" value="GAT62949.1"/>
    <property type="molecule type" value="Genomic_DNA"/>
</dbReference>
<feature type="transmembrane region" description="Helical" evidence="1">
    <location>
        <begin position="151"/>
        <end position="169"/>
    </location>
</feature>
<dbReference type="InterPro" id="IPR048574">
    <property type="entry name" value="RUBY_RBDX"/>
</dbReference>
<evidence type="ECO:0000313" key="4">
    <source>
        <dbReference type="Proteomes" id="UP000076586"/>
    </source>
</evidence>
<feature type="transmembrane region" description="Helical" evidence="1">
    <location>
        <begin position="89"/>
        <end position="115"/>
    </location>
</feature>
<reference evidence="4" key="1">
    <citation type="submission" date="2016-04" db="EMBL/GenBank/DDBJ databases">
        <title>Draft genome sequence of Paludibacter jiangxiensis strain NM7.</title>
        <authorList>
            <person name="Qiu Y."/>
            <person name="Matsuura N."/>
            <person name="Ohashi A."/>
            <person name="Tourlousse M.D."/>
            <person name="Sekiguchi Y."/>
        </authorList>
    </citation>
    <scope>NUCLEOTIDE SEQUENCE [LARGE SCALE GENOMIC DNA]</scope>
    <source>
        <strain evidence="4">NM7</strain>
    </source>
</reference>
<comment type="caution">
    <text evidence="3">The sequence shown here is derived from an EMBL/GenBank/DDBJ whole genome shotgun (WGS) entry which is preliminary data.</text>
</comment>
<keyword evidence="1" id="KW-0472">Membrane</keyword>
<dbReference type="GO" id="GO:0005506">
    <property type="term" value="F:iron ion binding"/>
    <property type="evidence" value="ECO:0007669"/>
    <property type="project" value="InterPro"/>
</dbReference>
<dbReference type="OrthoDB" id="9758182at2"/>
<keyword evidence="1" id="KW-1133">Transmembrane helix</keyword>